<dbReference type="SUPFAM" id="SSF103473">
    <property type="entry name" value="MFS general substrate transporter"/>
    <property type="match status" value="1"/>
</dbReference>
<keyword evidence="6 9" id="KW-1133">Transmembrane helix</keyword>
<dbReference type="Gene3D" id="1.20.1250.20">
    <property type="entry name" value="MFS general substrate transporter like domains"/>
    <property type="match status" value="1"/>
</dbReference>
<feature type="transmembrane region" description="Helical" evidence="9">
    <location>
        <begin position="220"/>
        <end position="245"/>
    </location>
</feature>
<evidence type="ECO:0000313" key="10">
    <source>
        <dbReference type="EMBL" id="SEA37192.1"/>
    </source>
</evidence>
<reference evidence="10 11" key="1">
    <citation type="submission" date="2016-10" db="EMBL/GenBank/DDBJ databases">
        <authorList>
            <person name="de Groot N.N."/>
        </authorList>
    </citation>
    <scope>NUCLEOTIDE SEQUENCE [LARGE SCALE GENOMIC DNA]</scope>
    <source>
        <strain evidence="10 11">ATCC 29281</strain>
    </source>
</reference>
<evidence type="ECO:0000256" key="4">
    <source>
        <dbReference type="ARBA" id="ARBA00022519"/>
    </source>
</evidence>
<sequence length="398" mass="41338">MNPVSTSATPLLSRGMIAVMAAQFFSAFGDNALLFATLALVKSLLYPDWSQPFLQMGFVVAYILLAPFVGQFADSFSKGRVMMLANALKLAGALLICVGGNPFLGYTLVGVGAAAYSPAKYGILGEISHGDQLVKANGLMEASTIAAILIGSVAGGLLADWHLGAALGVCALAYGIALAANLLIPRLKAAKSGSSWHPRRMVGAFVHACRVLWGNGETRLSLLGTSLFWGAGVTLRFLLVLWVPLALGISDNSTPTLLNAMVAVGIVFGAAAAGRLVTLKTVRRCLPAGVMIGVMVVFFTLQHSLFGAYTCLLILGALGGFFIVPLNALLQEIGKASVGAGNAVAVQNLMENGAMLLMLALYSLAVKLGVPVMGIGIGFGALFALAIAVLWAWGRVKR</sequence>
<organism evidence="10 11">
    <name type="scientific">Lonsdalea quercina</name>
    <dbReference type="NCBI Taxonomy" id="71657"/>
    <lineage>
        <taxon>Bacteria</taxon>
        <taxon>Pseudomonadati</taxon>
        <taxon>Pseudomonadota</taxon>
        <taxon>Gammaproteobacteria</taxon>
        <taxon>Enterobacterales</taxon>
        <taxon>Pectobacteriaceae</taxon>
        <taxon>Lonsdalea</taxon>
    </lineage>
</organism>
<evidence type="ECO:0000256" key="9">
    <source>
        <dbReference type="HAMAP-Rule" id="MF_01585"/>
    </source>
</evidence>
<dbReference type="AlphaFoldDB" id="A0A1H4AN99"/>
<gene>
    <name evidence="9" type="primary">lplT</name>
    <name evidence="10" type="ORF">SAMN02982996_01480</name>
</gene>
<dbReference type="InterPro" id="IPR011701">
    <property type="entry name" value="MFS"/>
</dbReference>
<dbReference type="PANTHER" id="PTHR43266">
    <property type="entry name" value="MACROLIDE-EFFLUX PROTEIN"/>
    <property type="match status" value="1"/>
</dbReference>
<dbReference type="EMBL" id="FNQS01000004">
    <property type="protein sequence ID" value="SEA37192.1"/>
    <property type="molecule type" value="Genomic_DNA"/>
</dbReference>
<dbReference type="eggNOG" id="COG2814">
    <property type="taxonomic scope" value="Bacteria"/>
</dbReference>
<keyword evidence="3 9" id="KW-1003">Cell membrane</keyword>
<dbReference type="InterPro" id="IPR036259">
    <property type="entry name" value="MFS_trans_sf"/>
</dbReference>
<evidence type="ECO:0000256" key="3">
    <source>
        <dbReference type="ARBA" id="ARBA00022475"/>
    </source>
</evidence>
<feature type="transmembrane region" description="Helical" evidence="9">
    <location>
        <begin position="93"/>
        <end position="117"/>
    </location>
</feature>
<dbReference type="Pfam" id="PF07690">
    <property type="entry name" value="MFS_1"/>
    <property type="match status" value="1"/>
</dbReference>
<feature type="transmembrane region" description="Helical" evidence="9">
    <location>
        <begin position="20"/>
        <end position="41"/>
    </location>
</feature>
<keyword evidence="4" id="KW-0997">Cell inner membrane</keyword>
<evidence type="ECO:0000256" key="7">
    <source>
        <dbReference type="ARBA" id="ARBA00023055"/>
    </source>
</evidence>
<evidence type="ECO:0000256" key="6">
    <source>
        <dbReference type="ARBA" id="ARBA00022989"/>
    </source>
</evidence>
<feature type="transmembrane region" description="Helical" evidence="9">
    <location>
        <begin position="372"/>
        <end position="393"/>
    </location>
</feature>
<dbReference type="CDD" id="cd06173">
    <property type="entry name" value="MFS_MefA_like"/>
    <property type="match status" value="1"/>
</dbReference>
<comment type="caution">
    <text evidence="9">Lacks conserved residue(s) required for the propagation of feature annotation.</text>
</comment>
<dbReference type="PANTHER" id="PTHR43266:SF2">
    <property type="entry name" value="MAJOR FACILITATOR SUPERFAMILY (MFS) PROFILE DOMAIN-CONTAINING PROTEIN"/>
    <property type="match status" value="1"/>
</dbReference>
<comment type="subcellular location">
    <subcellularLocation>
        <location evidence="1 9">Cell membrane</location>
        <topology evidence="1 9">Multi-pass membrane protein</topology>
    </subcellularLocation>
</comment>
<dbReference type="GO" id="GO:0051978">
    <property type="term" value="F:lysophospholipid:sodium symporter activity"/>
    <property type="evidence" value="ECO:0007669"/>
    <property type="project" value="InterPro"/>
</dbReference>
<accession>A0A1H4AN99</accession>
<keyword evidence="5 9" id="KW-0812">Transmembrane</keyword>
<evidence type="ECO:0000256" key="2">
    <source>
        <dbReference type="ARBA" id="ARBA00022448"/>
    </source>
</evidence>
<dbReference type="HAMAP" id="MF_01585">
    <property type="entry name" value="MFS_LplT"/>
    <property type="match status" value="1"/>
</dbReference>
<evidence type="ECO:0000256" key="1">
    <source>
        <dbReference type="ARBA" id="ARBA00004651"/>
    </source>
</evidence>
<keyword evidence="8 9" id="KW-0472">Membrane</keyword>
<feature type="transmembrane region" description="Helical" evidence="9">
    <location>
        <begin position="53"/>
        <end position="73"/>
    </location>
</feature>
<evidence type="ECO:0000256" key="5">
    <source>
        <dbReference type="ARBA" id="ARBA00022692"/>
    </source>
</evidence>
<keyword evidence="11" id="KW-1185">Reference proteome</keyword>
<dbReference type="InterPro" id="IPR023727">
    <property type="entry name" value="LysoPLipid__transptr_LplT"/>
</dbReference>
<protein>
    <recommendedName>
        <fullName evidence="9">Lysophospholipid transporter LplT</fullName>
    </recommendedName>
</protein>
<dbReference type="STRING" id="71657.SAMN02982996_01480"/>
<evidence type="ECO:0000313" key="11">
    <source>
        <dbReference type="Proteomes" id="UP000187280"/>
    </source>
</evidence>
<keyword evidence="2 9" id="KW-0813">Transport</keyword>
<evidence type="ECO:0000256" key="8">
    <source>
        <dbReference type="ARBA" id="ARBA00023136"/>
    </source>
</evidence>
<dbReference type="Proteomes" id="UP000187280">
    <property type="component" value="Unassembled WGS sequence"/>
</dbReference>
<feature type="transmembrane region" description="Helical" evidence="9">
    <location>
        <begin position="349"/>
        <end position="366"/>
    </location>
</feature>
<feature type="transmembrane region" description="Helical" evidence="9">
    <location>
        <begin position="165"/>
        <end position="184"/>
    </location>
</feature>
<name>A0A1H4AN99_9GAMM</name>
<dbReference type="GeneID" id="97764370"/>
<feature type="transmembrane region" description="Helical" evidence="9">
    <location>
        <begin position="307"/>
        <end position="329"/>
    </location>
</feature>
<dbReference type="RefSeq" id="WP_074728255.1">
    <property type="nucleotide sequence ID" value="NZ_FNQS01000004.1"/>
</dbReference>
<proteinExistence type="inferred from homology"/>
<comment type="similarity">
    <text evidence="9">Belongs to the major facilitator superfamily. LplT (TC 2.A.1.42) family.</text>
</comment>
<feature type="transmembrane region" description="Helical" evidence="9">
    <location>
        <begin position="285"/>
        <end position="301"/>
    </location>
</feature>
<keyword evidence="7 9" id="KW-0445">Lipid transport</keyword>
<dbReference type="GO" id="GO:0005886">
    <property type="term" value="C:plasma membrane"/>
    <property type="evidence" value="ECO:0007669"/>
    <property type="project" value="UniProtKB-SubCell"/>
</dbReference>
<feature type="transmembrane region" description="Helical" evidence="9">
    <location>
        <begin position="257"/>
        <end position="278"/>
    </location>
</feature>
<comment type="function">
    <text evidence="9">Catalyzes the facilitated diffusion of 2-acyl-glycero-3-phosphoethanolamine (2-acyl-GPE) into the cell.</text>
</comment>
<dbReference type="NCBIfam" id="NF008397">
    <property type="entry name" value="PRK11195.1"/>
    <property type="match status" value="1"/>
</dbReference>